<reference evidence="8 9" key="1">
    <citation type="submission" date="2016-07" db="EMBL/GenBank/DDBJ databases">
        <title>Pervasive Adenine N6-methylation of Active Genes in Fungi.</title>
        <authorList>
            <consortium name="DOE Joint Genome Institute"/>
            <person name="Mondo S.J."/>
            <person name="Dannebaum R.O."/>
            <person name="Kuo R.C."/>
            <person name="Labutti K."/>
            <person name="Haridas S."/>
            <person name="Kuo A."/>
            <person name="Salamov A."/>
            <person name="Ahrendt S.R."/>
            <person name="Lipzen A."/>
            <person name="Sullivan W."/>
            <person name="Andreopoulos W.B."/>
            <person name="Clum A."/>
            <person name="Lindquist E."/>
            <person name="Daum C."/>
            <person name="Ramamoorthy G.K."/>
            <person name="Gryganskyi A."/>
            <person name="Culley D."/>
            <person name="Magnuson J.K."/>
            <person name="James T.Y."/>
            <person name="O'Malley M.A."/>
            <person name="Stajich J.E."/>
            <person name="Spatafora J.W."/>
            <person name="Visel A."/>
            <person name="Grigoriev I.V."/>
        </authorList>
    </citation>
    <scope>NUCLEOTIDE SEQUENCE [LARGE SCALE GENOMIC DNA]</scope>
    <source>
        <strain evidence="8 9">NRRL 2496</strain>
    </source>
</reference>
<comment type="similarity">
    <text evidence="2">Belongs to the serine/threonine dehydratase family.</text>
</comment>
<dbReference type="GO" id="GO:0009097">
    <property type="term" value="P:isoleucine biosynthetic process"/>
    <property type="evidence" value="ECO:0007669"/>
    <property type="project" value="TreeGrafter"/>
</dbReference>
<accession>A0A1X2H3K5</accession>
<dbReference type="PANTHER" id="PTHR48078">
    <property type="entry name" value="THREONINE DEHYDRATASE, MITOCHONDRIAL-RELATED"/>
    <property type="match status" value="1"/>
</dbReference>
<feature type="domain" description="Tryptophan synthase beta chain-like PALP" evidence="7">
    <location>
        <begin position="20"/>
        <end position="313"/>
    </location>
</feature>
<dbReference type="GO" id="GO:0006565">
    <property type="term" value="P:L-serine catabolic process"/>
    <property type="evidence" value="ECO:0007669"/>
    <property type="project" value="TreeGrafter"/>
</dbReference>
<evidence type="ECO:0000256" key="2">
    <source>
        <dbReference type="ARBA" id="ARBA00010869"/>
    </source>
</evidence>
<evidence type="ECO:0000256" key="1">
    <source>
        <dbReference type="ARBA" id="ARBA00001933"/>
    </source>
</evidence>
<dbReference type="SUPFAM" id="SSF53686">
    <property type="entry name" value="Tryptophan synthase beta subunit-like PLP-dependent enzymes"/>
    <property type="match status" value="1"/>
</dbReference>
<dbReference type="Gene3D" id="3.40.50.1100">
    <property type="match status" value="2"/>
</dbReference>
<dbReference type="GO" id="GO:0006567">
    <property type="term" value="P:L-threonine catabolic process"/>
    <property type="evidence" value="ECO:0007669"/>
    <property type="project" value="TreeGrafter"/>
</dbReference>
<protein>
    <recommendedName>
        <fullName evidence="3">L-serine ammonia-lyase</fullName>
        <ecNumber evidence="3">4.3.1.17</ecNumber>
    </recommendedName>
</protein>
<evidence type="ECO:0000256" key="5">
    <source>
        <dbReference type="ARBA" id="ARBA00023239"/>
    </source>
</evidence>
<dbReference type="Pfam" id="PF00291">
    <property type="entry name" value="PALP"/>
    <property type="match status" value="1"/>
</dbReference>
<dbReference type="EMBL" id="MCGN01000009">
    <property type="protein sequence ID" value="ORY92989.1"/>
    <property type="molecule type" value="Genomic_DNA"/>
</dbReference>
<name>A0A1X2H3K5_SYNRA</name>
<gene>
    <name evidence="8" type="ORF">BCR43DRAFT_565660</name>
</gene>
<organism evidence="8 9">
    <name type="scientific">Syncephalastrum racemosum</name>
    <name type="common">Filamentous fungus</name>
    <dbReference type="NCBI Taxonomy" id="13706"/>
    <lineage>
        <taxon>Eukaryota</taxon>
        <taxon>Fungi</taxon>
        <taxon>Fungi incertae sedis</taxon>
        <taxon>Mucoromycota</taxon>
        <taxon>Mucoromycotina</taxon>
        <taxon>Mucoromycetes</taxon>
        <taxon>Mucorales</taxon>
        <taxon>Syncephalastraceae</taxon>
        <taxon>Syncephalastrum</taxon>
    </lineage>
</organism>
<comment type="cofactor">
    <cofactor evidence="1">
        <name>pyridoxal 5'-phosphate</name>
        <dbReference type="ChEBI" id="CHEBI:597326"/>
    </cofactor>
</comment>
<dbReference type="EC" id="4.3.1.17" evidence="3"/>
<dbReference type="PANTHER" id="PTHR48078:SF2">
    <property type="entry name" value="CATABOLIC L-SERINE_THREONINE DEHYDRATASE"/>
    <property type="match status" value="1"/>
</dbReference>
<dbReference type="OrthoDB" id="7773036at2759"/>
<comment type="caution">
    <text evidence="8">The sequence shown here is derived from an EMBL/GenBank/DDBJ whole genome shotgun (WGS) entry which is preliminary data.</text>
</comment>
<dbReference type="InterPro" id="IPR036052">
    <property type="entry name" value="TrpB-like_PALP_sf"/>
</dbReference>
<evidence type="ECO:0000256" key="4">
    <source>
        <dbReference type="ARBA" id="ARBA00022898"/>
    </source>
</evidence>
<dbReference type="GO" id="GO:0003941">
    <property type="term" value="F:L-serine ammonia-lyase activity"/>
    <property type="evidence" value="ECO:0007669"/>
    <property type="project" value="UniProtKB-EC"/>
</dbReference>
<dbReference type="GO" id="GO:0004794">
    <property type="term" value="F:threonine deaminase activity"/>
    <property type="evidence" value="ECO:0007669"/>
    <property type="project" value="TreeGrafter"/>
</dbReference>
<dbReference type="STRING" id="13706.A0A1X2H3K5"/>
<evidence type="ECO:0000256" key="3">
    <source>
        <dbReference type="ARBA" id="ARBA00012093"/>
    </source>
</evidence>
<evidence type="ECO:0000313" key="9">
    <source>
        <dbReference type="Proteomes" id="UP000242180"/>
    </source>
</evidence>
<evidence type="ECO:0000259" key="7">
    <source>
        <dbReference type="Pfam" id="PF00291"/>
    </source>
</evidence>
<sequence>MEDSSDEENQPFGQLQSLHVATPLLHSPALSIKLNCNVFFKLENIQPSGSVKMRGIGHFCYQTVKTRGTGIQFICGAGLNTTLAVSYCARQLGVEAIIVVPKGTSERICEAIRTDGSQLIVFGEDWTVAEQHARKLIRRNGIYVPAADHNHIWKGHSSIIHELKSQLHDEPPSAIVCPVGGGGLLNGVIMGLQAIGWKQVPVIAVETHGSNAFQASVVAGKLVTLPKTSTIASSLAAKSVSSKSLELSLAHPVVPFAVSDPMAADAVRLFAEDNKMLVEAAAGAGLSLCYTQIIRDILPSLSSASDVVVLVTGGSDISLEHLDEYRKKYTSPPVVVKSGSEVFLKMDNSLTNVRDVNLDDPTSSTDINNALSS</sequence>
<dbReference type="InParanoid" id="A0A1X2H3K5"/>
<keyword evidence="9" id="KW-1185">Reference proteome</keyword>
<comment type="catalytic activity">
    <reaction evidence="6">
        <text>L-serine = pyruvate + NH4(+)</text>
        <dbReference type="Rhea" id="RHEA:19169"/>
        <dbReference type="ChEBI" id="CHEBI:15361"/>
        <dbReference type="ChEBI" id="CHEBI:28938"/>
        <dbReference type="ChEBI" id="CHEBI:33384"/>
        <dbReference type="EC" id="4.3.1.17"/>
    </reaction>
</comment>
<keyword evidence="4" id="KW-0663">Pyridoxal phosphate</keyword>
<proteinExistence type="inferred from homology"/>
<dbReference type="AlphaFoldDB" id="A0A1X2H3K5"/>
<evidence type="ECO:0000313" key="8">
    <source>
        <dbReference type="EMBL" id="ORY92989.1"/>
    </source>
</evidence>
<dbReference type="InterPro" id="IPR001926">
    <property type="entry name" value="TrpB-like_PALP"/>
</dbReference>
<dbReference type="Proteomes" id="UP000242180">
    <property type="component" value="Unassembled WGS sequence"/>
</dbReference>
<dbReference type="OMA" id="DGWVNIH"/>
<dbReference type="InterPro" id="IPR050147">
    <property type="entry name" value="Ser/Thr_Dehydratase"/>
</dbReference>
<keyword evidence="5" id="KW-0456">Lyase</keyword>
<evidence type="ECO:0000256" key="6">
    <source>
        <dbReference type="ARBA" id="ARBA00049406"/>
    </source>
</evidence>